<dbReference type="Gene3D" id="3.20.20.100">
    <property type="entry name" value="NADP-dependent oxidoreductase domain"/>
    <property type="match status" value="1"/>
</dbReference>
<dbReference type="RefSeq" id="XP_022396501.1">
    <property type="nucleotide sequence ID" value="XM_022550559.1"/>
</dbReference>
<evidence type="ECO:0000259" key="2">
    <source>
        <dbReference type="Pfam" id="PF00248"/>
    </source>
</evidence>
<dbReference type="SUPFAM" id="SSF51430">
    <property type="entry name" value="NAD(P)-linked oxidoreductase"/>
    <property type="match status" value="1"/>
</dbReference>
<dbReference type="InterPro" id="IPR036812">
    <property type="entry name" value="NAD(P)_OxRdtase_dom_sf"/>
</dbReference>
<dbReference type="OrthoDB" id="1720422at2759"/>
<protein>
    <recommendedName>
        <fullName evidence="2">NADP-dependent oxidoreductase domain-containing protein</fullName>
    </recommendedName>
</protein>
<dbReference type="AlphaFoldDB" id="A0A1L9V7B0"/>
<evidence type="ECO:0000256" key="1">
    <source>
        <dbReference type="ARBA" id="ARBA00023002"/>
    </source>
</evidence>
<keyword evidence="1" id="KW-0560">Oxidoreductase</keyword>
<dbReference type="GeneID" id="34466819"/>
<accession>A0A1L9V7B0</accession>
<dbReference type="STRING" id="1160497.A0A1L9V7B0"/>
<dbReference type="Pfam" id="PF00248">
    <property type="entry name" value="Aldo_ket_red"/>
    <property type="match status" value="1"/>
</dbReference>
<sequence>MISIGALLPVIFLARPWKAYSGTTYGQNMNGAFMGHPVTDTDQKISERIEEIAKAWGISMAVISLAWCLFKLLITLPIMDMSKERVEEAVQAIDFKLCEEIKIIDELYVPKGVIGHR</sequence>
<feature type="domain" description="NADP-dependent oxidoreductase" evidence="2">
    <location>
        <begin position="36"/>
        <end position="107"/>
    </location>
</feature>
<dbReference type="InterPro" id="IPR023210">
    <property type="entry name" value="NADP_OxRdtase_dom"/>
</dbReference>
<gene>
    <name evidence="3" type="ORF">ASPGLDRAFT_942897</name>
</gene>
<dbReference type="Proteomes" id="UP000184300">
    <property type="component" value="Unassembled WGS sequence"/>
</dbReference>
<name>A0A1L9V7B0_ASPGL</name>
<keyword evidence="4" id="KW-1185">Reference proteome</keyword>
<dbReference type="VEuPathDB" id="FungiDB:ASPGLDRAFT_942897"/>
<dbReference type="GO" id="GO:0016491">
    <property type="term" value="F:oxidoreductase activity"/>
    <property type="evidence" value="ECO:0007669"/>
    <property type="project" value="UniProtKB-KW"/>
</dbReference>
<proteinExistence type="predicted"/>
<evidence type="ECO:0000313" key="4">
    <source>
        <dbReference type="Proteomes" id="UP000184300"/>
    </source>
</evidence>
<reference evidence="4" key="1">
    <citation type="journal article" date="2017" name="Genome Biol.">
        <title>Comparative genomics reveals high biological diversity and specific adaptations in the industrially and medically important fungal genus Aspergillus.</title>
        <authorList>
            <person name="de Vries R.P."/>
            <person name="Riley R."/>
            <person name="Wiebenga A."/>
            <person name="Aguilar-Osorio G."/>
            <person name="Amillis S."/>
            <person name="Uchima C.A."/>
            <person name="Anderluh G."/>
            <person name="Asadollahi M."/>
            <person name="Askin M."/>
            <person name="Barry K."/>
            <person name="Battaglia E."/>
            <person name="Bayram O."/>
            <person name="Benocci T."/>
            <person name="Braus-Stromeyer S.A."/>
            <person name="Caldana C."/>
            <person name="Canovas D."/>
            <person name="Cerqueira G.C."/>
            <person name="Chen F."/>
            <person name="Chen W."/>
            <person name="Choi C."/>
            <person name="Clum A."/>
            <person name="Dos Santos R.A."/>
            <person name="Damasio A.R."/>
            <person name="Diallinas G."/>
            <person name="Emri T."/>
            <person name="Fekete E."/>
            <person name="Flipphi M."/>
            <person name="Freyberg S."/>
            <person name="Gallo A."/>
            <person name="Gournas C."/>
            <person name="Habgood R."/>
            <person name="Hainaut M."/>
            <person name="Harispe M.L."/>
            <person name="Henrissat B."/>
            <person name="Hilden K.S."/>
            <person name="Hope R."/>
            <person name="Hossain A."/>
            <person name="Karabika E."/>
            <person name="Karaffa L."/>
            <person name="Karanyi Z."/>
            <person name="Krasevec N."/>
            <person name="Kuo A."/>
            <person name="Kusch H."/>
            <person name="LaButti K."/>
            <person name="Lagendijk E.L."/>
            <person name="Lapidus A."/>
            <person name="Levasseur A."/>
            <person name="Lindquist E."/>
            <person name="Lipzen A."/>
            <person name="Logrieco A.F."/>
            <person name="MacCabe A."/>
            <person name="Maekelae M.R."/>
            <person name="Malavazi I."/>
            <person name="Melin P."/>
            <person name="Meyer V."/>
            <person name="Mielnichuk N."/>
            <person name="Miskei M."/>
            <person name="Molnar A.P."/>
            <person name="Mule G."/>
            <person name="Ngan C.Y."/>
            <person name="Orejas M."/>
            <person name="Orosz E."/>
            <person name="Ouedraogo J.P."/>
            <person name="Overkamp K.M."/>
            <person name="Park H.-S."/>
            <person name="Perrone G."/>
            <person name="Piumi F."/>
            <person name="Punt P.J."/>
            <person name="Ram A.F."/>
            <person name="Ramon A."/>
            <person name="Rauscher S."/>
            <person name="Record E."/>
            <person name="Riano-Pachon D.M."/>
            <person name="Robert V."/>
            <person name="Roehrig J."/>
            <person name="Ruller R."/>
            <person name="Salamov A."/>
            <person name="Salih N.S."/>
            <person name="Samson R.A."/>
            <person name="Sandor E."/>
            <person name="Sanguinetti M."/>
            <person name="Schuetze T."/>
            <person name="Sepcic K."/>
            <person name="Shelest E."/>
            <person name="Sherlock G."/>
            <person name="Sophianopoulou V."/>
            <person name="Squina F.M."/>
            <person name="Sun H."/>
            <person name="Susca A."/>
            <person name="Todd R.B."/>
            <person name="Tsang A."/>
            <person name="Unkles S.E."/>
            <person name="van de Wiele N."/>
            <person name="van Rossen-Uffink D."/>
            <person name="Oliveira J.V."/>
            <person name="Vesth T.C."/>
            <person name="Visser J."/>
            <person name="Yu J.-H."/>
            <person name="Zhou M."/>
            <person name="Andersen M.R."/>
            <person name="Archer D.B."/>
            <person name="Baker S.E."/>
            <person name="Benoit I."/>
            <person name="Brakhage A.A."/>
            <person name="Braus G.H."/>
            <person name="Fischer R."/>
            <person name="Frisvad J.C."/>
            <person name="Goldman G.H."/>
            <person name="Houbraken J."/>
            <person name="Oakley B."/>
            <person name="Pocsi I."/>
            <person name="Scazzocchio C."/>
            <person name="Seiboth B."/>
            <person name="vanKuyk P.A."/>
            <person name="Wortman J."/>
            <person name="Dyer P.S."/>
            <person name="Grigoriev I.V."/>
        </authorList>
    </citation>
    <scope>NUCLEOTIDE SEQUENCE [LARGE SCALE GENOMIC DNA]</scope>
    <source>
        <strain evidence="4">CBS 516.65</strain>
    </source>
</reference>
<organism evidence="3 4">
    <name type="scientific">Aspergillus glaucus CBS 516.65</name>
    <dbReference type="NCBI Taxonomy" id="1160497"/>
    <lineage>
        <taxon>Eukaryota</taxon>
        <taxon>Fungi</taxon>
        <taxon>Dikarya</taxon>
        <taxon>Ascomycota</taxon>
        <taxon>Pezizomycotina</taxon>
        <taxon>Eurotiomycetes</taxon>
        <taxon>Eurotiomycetidae</taxon>
        <taxon>Eurotiales</taxon>
        <taxon>Aspergillaceae</taxon>
        <taxon>Aspergillus</taxon>
        <taxon>Aspergillus subgen. Aspergillus</taxon>
    </lineage>
</organism>
<evidence type="ECO:0000313" key="3">
    <source>
        <dbReference type="EMBL" id="OJJ79803.1"/>
    </source>
</evidence>
<dbReference type="EMBL" id="KV878915">
    <property type="protein sequence ID" value="OJJ79803.1"/>
    <property type="molecule type" value="Genomic_DNA"/>
</dbReference>